<dbReference type="Gene3D" id="1.20.120.1750">
    <property type="match status" value="1"/>
</dbReference>
<proteinExistence type="predicted"/>
<reference evidence="2" key="1">
    <citation type="submission" date="2020-05" db="EMBL/GenBank/DDBJ databases">
        <title>Phylogenomic resolution of chytrid fungi.</title>
        <authorList>
            <person name="Stajich J.E."/>
            <person name="Amses K."/>
            <person name="Simmons R."/>
            <person name="Seto K."/>
            <person name="Myers J."/>
            <person name="Bonds A."/>
            <person name="Quandt C.A."/>
            <person name="Barry K."/>
            <person name="Liu P."/>
            <person name="Grigoriev I."/>
            <person name="Longcore J.E."/>
            <person name="James T.Y."/>
        </authorList>
    </citation>
    <scope>NUCLEOTIDE SEQUENCE</scope>
    <source>
        <strain evidence="2">JEL0513</strain>
    </source>
</reference>
<dbReference type="Proteomes" id="UP001211907">
    <property type="component" value="Unassembled WGS sequence"/>
</dbReference>
<name>A0AAD5X663_9FUNG</name>
<comment type="caution">
    <text evidence="2">The sequence shown here is derived from an EMBL/GenBank/DDBJ whole genome shotgun (WGS) entry which is preliminary data.</text>
</comment>
<sequence length="133" mass="15272">MLDMQKRSEMSWIEVQFLSTAKDILLASRNTLKWTYCFAYYLTRCNTTLLFEDNQRDLEMAVEQLSELLERQFEPDKLAALKQAVIDKSVYVAGRREVLLEATAADLLEGKMIWSIEDSTTATLALAVPTKKK</sequence>
<accession>A0AAD5X663</accession>
<feature type="domain" description="Ariadne" evidence="1">
    <location>
        <begin position="23"/>
        <end position="109"/>
    </location>
</feature>
<dbReference type="Pfam" id="PF19422">
    <property type="entry name" value="Ariadne"/>
    <property type="match status" value="1"/>
</dbReference>
<dbReference type="AlphaFoldDB" id="A0AAD5X663"/>
<dbReference type="InterPro" id="IPR045840">
    <property type="entry name" value="Ariadne"/>
</dbReference>
<gene>
    <name evidence="2" type="ORF">HK100_009027</name>
</gene>
<evidence type="ECO:0000259" key="1">
    <source>
        <dbReference type="Pfam" id="PF19422"/>
    </source>
</evidence>
<protein>
    <recommendedName>
        <fullName evidence="1">Ariadne domain-containing protein</fullName>
    </recommendedName>
</protein>
<dbReference type="EMBL" id="JADGJH010004520">
    <property type="protein sequence ID" value="KAJ3085510.1"/>
    <property type="molecule type" value="Genomic_DNA"/>
</dbReference>
<evidence type="ECO:0000313" key="2">
    <source>
        <dbReference type="EMBL" id="KAJ3085510.1"/>
    </source>
</evidence>
<evidence type="ECO:0000313" key="3">
    <source>
        <dbReference type="Proteomes" id="UP001211907"/>
    </source>
</evidence>
<organism evidence="2 3">
    <name type="scientific">Physocladia obscura</name>
    <dbReference type="NCBI Taxonomy" id="109957"/>
    <lineage>
        <taxon>Eukaryota</taxon>
        <taxon>Fungi</taxon>
        <taxon>Fungi incertae sedis</taxon>
        <taxon>Chytridiomycota</taxon>
        <taxon>Chytridiomycota incertae sedis</taxon>
        <taxon>Chytridiomycetes</taxon>
        <taxon>Chytridiales</taxon>
        <taxon>Chytriomycetaceae</taxon>
        <taxon>Physocladia</taxon>
    </lineage>
</organism>
<keyword evidence="3" id="KW-1185">Reference proteome</keyword>